<evidence type="ECO:0000313" key="1">
    <source>
        <dbReference type="EMBL" id="KAL1234318.1"/>
    </source>
</evidence>
<protein>
    <submittedName>
        <fullName evidence="1">S-adenosylmethionine synthase</fullName>
    </submittedName>
</protein>
<name>A0ABR3KBB9_TRISP</name>
<keyword evidence="2" id="KW-1185">Reference proteome</keyword>
<proteinExistence type="predicted"/>
<sequence length="86" mass="9549">MQRNKKKVRSVKELNAHIESHIADADVCSEELREWRRSASTNPYGLPDGGLQRQAIMPDTYGIRLEHGIVGYENCAELRALPGSGG</sequence>
<dbReference type="Proteomes" id="UP001558632">
    <property type="component" value="Unassembled WGS sequence"/>
</dbReference>
<accession>A0ABR3KBB9</accession>
<comment type="caution">
    <text evidence="1">The sequence shown here is derived from an EMBL/GenBank/DDBJ whole genome shotgun (WGS) entry which is preliminary data.</text>
</comment>
<reference evidence="1 2" key="1">
    <citation type="submission" date="2024-07" db="EMBL/GenBank/DDBJ databases">
        <title>Enhanced genomic and transcriptomic resources for Trichinella pseudospiralis and T. spiralis underpin the discovery of pronounced molecular differences between stages and species.</title>
        <authorList>
            <person name="Pasi K.K."/>
            <person name="La Rosa G."/>
            <person name="Gomez-Morales M.A."/>
            <person name="Tosini F."/>
            <person name="Sumanam S."/>
            <person name="Young N.D."/>
            <person name="Chang B.C."/>
            <person name="Robin G.B."/>
        </authorList>
    </citation>
    <scope>NUCLEOTIDE SEQUENCE [LARGE SCALE GENOMIC DNA]</scope>
    <source>
        <strain evidence="1">ISS534</strain>
    </source>
</reference>
<gene>
    <name evidence="1" type="ORF">TSPI_09151</name>
</gene>
<evidence type="ECO:0000313" key="2">
    <source>
        <dbReference type="Proteomes" id="UP001558632"/>
    </source>
</evidence>
<organism evidence="1 2">
    <name type="scientific">Trichinella spiralis</name>
    <name type="common">Trichina worm</name>
    <dbReference type="NCBI Taxonomy" id="6334"/>
    <lineage>
        <taxon>Eukaryota</taxon>
        <taxon>Metazoa</taxon>
        <taxon>Ecdysozoa</taxon>
        <taxon>Nematoda</taxon>
        <taxon>Enoplea</taxon>
        <taxon>Dorylaimia</taxon>
        <taxon>Trichinellida</taxon>
        <taxon>Trichinellidae</taxon>
        <taxon>Trichinella</taxon>
    </lineage>
</organism>
<dbReference type="EMBL" id="JBEUSY010000412">
    <property type="protein sequence ID" value="KAL1234318.1"/>
    <property type="molecule type" value="Genomic_DNA"/>
</dbReference>